<dbReference type="SMART" id="SM00228">
    <property type="entry name" value="PDZ"/>
    <property type="match status" value="1"/>
</dbReference>
<dbReference type="PANTHER" id="PTHR43343">
    <property type="entry name" value="PEPTIDASE S12"/>
    <property type="match status" value="1"/>
</dbReference>
<evidence type="ECO:0000313" key="6">
    <source>
        <dbReference type="Proteomes" id="UP000231152"/>
    </source>
</evidence>
<name>A0A2M8LFF4_9BACT</name>
<comment type="caution">
    <text evidence="5">The sequence shown here is derived from an EMBL/GenBank/DDBJ whole genome shotgun (WGS) entry which is preliminary data.</text>
</comment>
<dbReference type="Pfam" id="PF13365">
    <property type="entry name" value="Trypsin_2"/>
    <property type="match status" value="1"/>
</dbReference>
<feature type="compositionally biased region" description="Polar residues" evidence="3">
    <location>
        <begin position="88"/>
        <end position="99"/>
    </location>
</feature>
<dbReference type="Gene3D" id="2.30.42.10">
    <property type="match status" value="1"/>
</dbReference>
<feature type="region of interest" description="Disordered" evidence="3">
    <location>
        <begin position="1"/>
        <end position="23"/>
    </location>
</feature>
<evidence type="ECO:0000256" key="3">
    <source>
        <dbReference type="SAM" id="MobiDB-lite"/>
    </source>
</evidence>
<feature type="compositionally biased region" description="Polar residues" evidence="3">
    <location>
        <begin position="14"/>
        <end position="23"/>
    </location>
</feature>
<dbReference type="InterPro" id="IPR051201">
    <property type="entry name" value="Chloro_Bact_Ser_Proteases"/>
</dbReference>
<reference evidence="5 6" key="1">
    <citation type="submission" date="2017-09" db="EMBL/GenBank/DDBJ databases">
        <title>Depth-based differentiation of microbial function through sediment-hosted aquifers and enrichment of novel symbionts in the deep terrestrial subsurface.</title>
        <authorList>
            <person name="Probst A.J."/>
            <person name="Ladd B."/>
            <person name="Jarett J.K."/>
            <person name="Geller-Mcgrath D.E."/>
            <person name="Sieber C.M."/>
            <person name="Emerson J.B."/>
            <person name="Anantharaman K."/>
            <person name="Thomas B.C."/>
            <person name="Malmstrom R."/>
            <person name="Stieglmeier M."/>
            <person name="Klingl A."/>
            <person name="Woyke T."/>
            <person name="Ryan C.M."/>
            <person name="Banfield J.F."/>
        </authorList>
    </citation>
    <scope>NUCLEOTIDE SEQUENCE [LARGE SCALE GENOMIC DNA]</scope>
    <source>
        <strain evidence="5">CG10_big_fil_rev_8_21_14_0_10_48_11</strain>
    </source>
</reference>
<dbReference type="Gene3D" id="2.40.10.120">
    <property type="match status" value="1"/>
</dbReference>
<dbReference type="PANTHER" id="PTHR43343:SF3">
    <property type="entry name" value="PROTEASE DO-LIKE 8, CHLOROPLASTIC"/>
    <property type="match status" value="1"/>
</dbReference>
<organism evidence="5 6">
    <name type="scientific">Candidatus Uhrbacteria bacterium CG10_big_fil_rev_8_21_14_0_10_48_11</name>
    <dbReference type="NCBI Taxonomy" id="1975037"/>
    <lineage>
        <taxon>Bacteria</taxon>
        <taxon>Candidatus Uhriibacteriota</taxon>
    </lineage>
</organism>
<evidence type="ECO:0000259" key="4">
    <source>
        <dbReference type="SMART" id="SM00228"/>
    </source>
</evidence>
<dbReference type="InterPro" id="IPR001478">
    <property type="entry name" value="PDZ"/>
</dbReference>
<dbReference type="EMBL" id="PFET01000005">
    <property type="protein sequence ID" value="PJE76180.1"/>
    <property type="molecule type" value="Genomic_DNA"/>
</dbReference>
<dbReference type="SUPFAM" id="SSF50494">
    <property type="entry name" value="Trypsin-like serine proteases"/>
    <property type="match status" value="1"/>
</dbReference>
<protein>
    <recommendedName>
        <fullName evidence="4">PDZ domain-containing protein</fullName>
    </recommendedName>
</protein>
<dbReference type="PRINTS" id="PR00834">
    <property type="entry name" value="PROTEASES2C"/>
</dbReference>
<keyword evidence="2" id="KW-0378">Hydrolase</keyword>
<gene>
    <name evidence="5" type="ORF">COV04_00960</name>
</gene>
<evidence type="ECO:0000256" key="2">
    <source>
        <dbReference type="ARBA" id="ARBA00022801"/>
    </source>
</evidence>
<dbReference type="GO" id="GO:0004252">
    <property type="term" value="F:serine-type endopeptidase activity"/>
    <property type="evidence" value="ECO:0007669"/>
    <property type="project" value="InterPro"/>
</dbReference>
<feature type="domain" description="PDZ" evidence="4">
    <location>
        <begin position="303"/>
        <end position="372"/>
    </location>
</feature>
<dbReference type="InterPro" id="IPR009003">
    <property type="entry name" value="Peptidase_S1_PA"/>
</dbReference>
<sequence>MTLAAIGGHPVASGDQQQASAGTTTDIGAANQSDVVAAVRKLEPAVVSIVISKDVPKVQAAPSPFSFFPDQFFGNLFGQLPQQPAMPPSSSDSGGTQKQEIGGGTGFFVASDGLLVTNKHVVADENADYTVLLNDGRKLPAKVLARDPANDLAVAKVEGSDFPTVTFGDSDKLDLGQTSIAIGNALGEFRNTVSVGVISGLSRSITASGSLFGTEQLSGVIQTDAAINSGNSGGPLANLNGEVIGINTAVAAGGQNIGFAIPSNEVKRVVENVKKNGRIVRPFLGVRYVIIDDTLAQKDQLPVSYGALIVRGQQTTDLAVTPGSPADKAGLKENDIILEVAGTKIDTDHPLSTLLAKYNVGDHVPLKVMSAEETRTVTATLVERK</sequence>
<dbReference type="Pfam" id="PF13180">
    <property type="entry name" value="PDZ_2"/>
    <property type="match status" value="1"/>
</dbReference>
<dbReference type="Proteomes" id="UP000231152">
    <property type="component" value="Unassembled WGS sequence"/>
</dbReference>
<dbReference type="InterPro" id="IPR001940">
    <property type="entry name" value="Peptidase_S1C"/>
</dbReference>
<feature type="region of interest" description="Disordered" evidence="3">
    <location>
        <begin position="79"/>
        <end position="102"/>
    </location>
</feature>
<dbReference type="SUPFAM" id="SSF50156">
    <property type="entry name" value="PDZ domain-like"/>
    <property type="match status" value="1"/>
</dbReference>
<evidence type="ECO:0000313" key="5">
    <source>
        <dbReference type="EMBL" id="PJE76180.1"/>
    </source>
</evidence>
<dbReference type="InterPro" id="IPR036034">
    <property type="entry name" value="PDZ_sf"/>
</dbReference>
<accession>A0A2M8LFF4</accession>
<proteinExistence type="predicted"/>
<evidence type="ECO:0000256" key="1">
    <source>
        <dbReference type="ARBA" id="ARBA00022670"/>
    </source>
</evidence>
<dbReference type="GO" id="GO:0006508">
    <property type="term" value="P:proteolysis"/>
    <property type="evidence" value="ECO:0007669"/>
    <property type="project" value="UniProtKB-KW"/>
</dbReference>
<dbReference type="AlphaFoldDB" id="A0A2M8LFF4"/>
<keyword evidence="1" id="KW-0645">Protease</keyword>